<dbReference type="GeneTree" id="ENSGT00940000176277"/>
<reference evidence="2" key="1">
    <citation type="submission" date="2025-08" db="UniProtKB">
        <authorList>
            <consortium name="Ensembl"/>
        </authorList>
    </citation>
    <scope>IDENTIFICATION</scope>
</reference>
<accession>A0A9J8AV28</accession>
<dbReference type="Proteomes" id="UP001108240">
    <property type="component" value="Unplaced"/>
</dbReference>
<proteinExistence type="predicted"/>
<keyword evidence="3" id="KW-1185">Reference proteome</keyword>
<evidence type="ECO:0000313" key="2">
    <source>
        <dbReference type="Ensembl" id="ENSCCRP00000146321.1"/>
    </source>
</evidence>
<evidence type="ECO:0000259" key="1">
    <source>
        <dbReference type="PROSITE" id="PS50994"/>
    </source>
</evidence>
<dbReference type="AlphaFoldDB" id="A0A9J8AV28"/>
<feature type="domain" description="Integrase catalytic" evidence="1">
    <location>
        <begin position="49"/>
        <end position="208"/>
    </location>
</feature>
<dbReference type="PANTHER" id="PTHR37984">
    <property type="entry name" value="PROTEIN CBG26694"/>
    <property type="match status" value="1"/>
</dbReference>
<organism evidence="2 3">
    <name type="scientific">Cyprinus carpio carpio</name>
    <dbReference type="NCBI Taxonomy" id="630221"/>
    <lineage>
        <taxon>Eukaryota</taxon>
        <taxon>Metazoa</taxon>
        <taxon>Chordata</taxon>
        <taxon>Craniata</taxon>
        <taxon>Vertebrata</taxon>
        <taxon>Euteleostomi</taxon>
        <taxon>Actinopterygii</taxon>
        <taxon>Neopterygii</taxon>
        <taxon>Teleostei</taxon>
        <taxon>Ostariophysi</taxon>
        <taxon>Cypriniformes</taxon>
        <taxon>Cyprinidae</taxon>
        <taxon>Cyprininae</taxon>
        <taxon>Cyprinus</taxon>
    </lineage>
</organism>
<dbReference type="Pfam" id="PF00665">
    <property type="entry name" value="rve"/>
    <property type="match status" value="1"/>
</dbReference>
<dbReference type="OMA" id="WSYIAID"/>
<dbReference type="GO" id="GO:0003676">
    <property type="term" value="F:nucleic acid binding"/>
    <property type="evidence" value="ECO:0007669"/>
    <property type="project" value="InterPro"/>
</dbReference>
<dbReference type="Ensembl" id="ENSCCRT00000145784.1">
    <property type="protein sequence ID" value="ENSCCRP00000146321.1"/>
    <property type="gene ID" value="ENSCCRG00000057676.1"/>
</dbReference>
<dbReference type="InterPro" id="IPR036397">
    <property type="entry name" value="RNaseH_sf"/>
</dbReference>
<reference evidence="2" key="2">
    <citation type="submission" date="2025-09" db="UniProtKB">
        <authorList>
            <consortium name="Ensembl"/>
        </authorList>
    </citation>
    <scope>IDENTIFICATION</scope>
</reference>
<dbReference type="SUPFAM" id="SSF53098">
    <property type="entry name" value="Ribonuclease H-like"/>
    <property type="match status" value="1"/>
</dbReference>
<dbReference type="InterPro" id="IPR012337">
    <property type="entry name" value="RNaseH-like_sf"/>
</dbReference>
<name>A0A9J8AV28_CYPCA</name>
<dbReference type="InterPro" id="IPR050951">
    <property type="entry name" value="Retrovirus_Pol_polyprotein"/>
</dbReference>
<dbReference type="InterPro" id="IPR001584">
    <property type="entry name" value="Integrase_cat-core"/>
</dbReference>
<dbReference type="Gene3D" id="3.30.420.10">
    <property type="entry name" value="Ribonuclease H-like superfamily/Ribonuclease H"/>
    <property type="match status" value="1"/>
</dbReference>
<protein>
    <recommendedName>
        <fullName evidence="1">Integrase catalytic domain-containing protein</fullName>
    </recommendedName>
</protein>
<evidence type="ECO:0000313" key="3">
    <source>
        <dbReference type="Proteomes" id="UP001108240"/>
    </source>
</evidence>
<dbReference type="FunFam" id="3.30.420.10:FF:000032">
    <property type="entry name" value="Retrovirus-related Pol polyprotein from transposon 297-like Protein"/>
    <property type="match status" value="1"/>
</dbReference>
<sequence length="232" mass="26512">MPPLNLWPIASGGPHFRPTLHNSYKAVSLGTSSQSSHQRPAGLLQPLAIPQRPWSYIAIDFVTDLPSSKKFTTILTIIDRFSKDCHLVPLPKLPTAFEMAEALLQSEFRFYGLPEDIVSDRDPQFTSRVWRTICQQLNINVSLTSGYHPESNGQVERLNQELSRFLPTYCHNNQADWSRYFLWAEYAQNSFRKPATGLTPFQCVLGFQPPLVPWAGEPSEKKHIYIKWENVP</sequence>
<dbReference type="GO" id="GO:0015074">
    <property type="term" value="P:DNA integration"/>
    <property type="evidence" value="ECO:0007669"/>
    <property type="project" value="InterPro"/>
</dbReference>
<dbReference type="PANTHER" id="PTHR37984:SF15">
    <property type="entry name" value="INTEGRASE CATALYTIC DOMAIN-CONTAINING PROTEIN"/>
    <property type="match status" value="1"/>
</dbReference>
<dbReference type="PROSITE" id="PS50994">
    <property type="entry name" value="INTEGRASE"/>
    <property type="match status" value="1"/>
</dbReference>